<keyword evidence="4" id="KW-0645">Protease</keyword>
<dbReference type="PANTHER" id="PTHR23402:SF1">
    <property type="entry name" value="PYROGLUTAMYL-PEPTIDASE I"/>
    <property type="match status" value="1"/>
</dbReference>
<dbReference type="InterPro" id="IPR036440">
    <property type="entry name" value="Peptidase_C15-like_sf"/>
</dbReference>
<keyword evidence="10" id="KW-1185">Reference proteome</keyword>
<comment type="caution">
    <text evidence="9">The sequence shown here is derived from an EMBL/GenBank/DDBJ whole genome shotgun (WGS) entry which is preliminary data.</text>
</comment>
<evidence type="ECO:0000256" key="8">
    <source>
        <dbReference type="ARBA" id="ARBA00031559"/>
    </source>
</evidence>
<comment type="similarity">
    <text evidence="1">Belongs to the peptidase C15 family.</text>
</comment>
<dbReference type="PRINTS" id="PR00706">
    <property type="entry name" value="PYROGLUPTASE"/>
</dbReference>
<dbReference type="Pfam" id="PF01470">
    <property type="entry name" value="Peptidase_C15"/>
    <property type="match status" value="1"/>
</dbReference>
<evidence type="ECO:0000256" key="3">
    <source>
        <dbReference type="ARBA" id="ARBA00022490"/>
    </source>
</evidence>
<gene>
    <name evidence="9" type="primary">pcp</name>
    <name evidence="9" type="ORF">MPOCJGCO_0561</name>
</gene>
<evidence type="ECO:0000256" key="1">
    <source>
        <dbReference type="ARBA" id="ARBA00006641"/>
    </source>
</evidence>
<protein>
    <recommendedName>
        <fullName evidence="2">Pyrrolidone-carboxylate peptidase</fullName>
    </recommendedName>
    <alternativeName>
        <fullName evidence="7">5-oxoprolyl-peptidase</fullName>
    </alternativeName>
    <alternativeName>
        <fullName evidence="8">Pyroglutamyl-peptidase I</fullName>
    </alternativeName>
</protein>
<dbReference type="Gene3D" id="3.40.630.20">
    <property type="entry name" value="Peptidase C15, pyroglutamyl peptidase I-like"/>
    <property type="match status" value="1"/>
</dbReference>
<sequence>MSGHLLVTGFGPFPGMPDNPSARLARCLGTSVRLRLGLGRPPRVLVLPTAYAAIPADLMPALAEGPGAVLMFGVASRARRMRVEGLARNRGSLLYPDASGRPAARLALDPGGPPARRSTMARQALAILRRHGLSVLPSNDAGRYLCNASYFAALAAPCPVLFVHILPVPRTRRPRKAGGTGPDRQVAALADVAVALMIRGARLRRL</sequence>
<dbReference type="InterPro" id="IPR016125">
    <property type="entry name" value="Peptidase_C15-like"/>
</dbReference>
<accession>A0ABQ4TTF0</accession>
<dbReference type="EMBL" id="BPRB01000034">
    <property type="protein sequence ID" value="GJE58480.1"/>
    <property type="molecule type" value="Genomic_DNA"/>
</dbReference>
<evidence type="ECO:0000256" key="5">
    <source>
        <dbReference type="ARBA" id="ARBA00022801"/>
    </source>
</evidence>
<proteinExistence type="inferred from homology"/>
<evidence type="ECO:0000256" key="6">
    <source>
        <dbReference type="ARBA" id="ARBA00022807"/>
    </source>
</evidence>
<keyword evidence="6" id="KW-0788">Thiol protease</keyword>
<organism evidence="9 10">
    <name type="scientific">Methylobacterium trifolii</name>
    <dbReference type="NCBI Taxonomy" id="1003092"/>
    <lineage>
        <taxon>Bacteria</taxon>
        <taxon>Pseudomonadati</taxon>
        <taxon>Pseudomonadota</taxon>
        <taxon>Alphaproteobacteria</taxon>
        <taxon>Hyphomicrobiales</taxon>
        <taxon>Methylobacteriaceae</taxon>
        <taxon>Methylobacterium</taxon>
    </lineage>
</organism>
<evidence type="ECO:0000256" key="2">
    <source>
        <dbReference type="ARBA" id="ARBA00019191"/>
    </source>
</evidence>
<keyword evidence="3" id="KW-0963">Cytoplasm</keyword>
<evidence type="ECO:0000256" key="4">
    <source>
        <dbReference type="ARBA" id="ARBA00022670"/>
    </source>
</evidence>
<dbReference type="RefSeq" id="WP_238181112.1">
    <property type="nucleotide sequence ID" value="NZ_BPRB01000034.1"/>
</dbReference>
<evidence type="ECO:0000313" key="9">
    <source>
        <dbReference type="EMBL" id="GJE58480.1"/>
    </source>
</evidence>
<name>A0ABQ4TTF0_9HYPH</name>
<keyword evidence="5" id="KW-0378">Hydrolase</keyword>
<dbReference type="Proteomes" id="UP001055057">
    <property type="component" value="Unassembled WGS sequence"/>
</dbReference>
<dbReference type="SUPFAM" id="SSF53182">
    <property type="entry name" value="Pyrrolidone carboxyl peptidase (pyroglutamate aminopeptidase)"/>
    <property type="match status" value="1"/>
</dbReference>
<reference evidence="9" key="1">
    <citation type="journal article" date="2021" name="Front. Microbiol.">
        <title>Comprehensive Comparative Genomics and Phenotyping of Methylobacterium Species.</title>
        <authorList>
            <person name="Alessa O."/>
            <person name="Ogura Y."/>
            <person name="Fujitani Y."/>
            <person name="Takami H."/>
            <person name="Hayashi T."/>
            <person name="Sahin N."/>
            <person name="Tani A."/>
        </authorList>
    </citation>
    <scope>NUCLEOTIDE SEQUENCE</scope>
    <source>
        <strain evidence="9">DSM 23632</strain>
    </source>
</reference>
<evidence type="ECO:0000256" key="7">
    <source>
        <dbReference type="ARBA" id="ARBA00030836"/>
    </source>
</evidence>
<dbReference type="InterPro" id="IPR000816">
    <property type="entry name" value="Peptidase_C15"/>
</dbReference>
<reference evidence="9" key="2">
    <citation type="submission" date="2021-08" db="EMBL/GenBank/DDBJ databases">
        <authorList>
            <person name="Tani A."/>
            <person name="Ola A."/>
            <person name="Ogura Y."/>
            <person name="Katsura K."/>
            <person name="Hayashi T."/>
        </authorList>
    </citation>
    <scope>NUCLEOTIDE SEQUENCE</scope>
    <source>
        <strain evidence="9">DSM 23632</strain>
    </source>
</reference>
<dbReference type="PANTHER" id="PTHR23402">
    <property type="entry name" value="PROTEASE FAMILY C15 PYROGLUTAMYL-PEPTIDASE I-RELATED"/>
    <property type="match status" value="1"/>
</dbReference>
<evidence type="ECO:0000313" key="10">
    <source>
        <dbReference type="Proteomes" id="UP001055057"/>
    </source>
</evidence>